<keyword evidence="4" id="KW-0687">Ribonucleoprotein</keyword>
<dbReference type="NCBIfam" id="TIGR00166">
    <property type="entry name" value="S6"/>
    <property type="match status" value="1"/>
</dbReference>
<dbReference type="Pfam" id="PF01250">
    <property type="entry name" value="Ribosomal_S6"/>
    <property type="match status" value="1"/>
</dbReference>
<dbReference type="GO" id="GO:0005737">
    <property type="term" value="C:cytoplasm"/>
    <property type="evidence" value="ECO:0007669"/>
    <property type="project" value="UniProtKB-ARBA"/>
</dbReference>
<keyword evidence="4" id="KW-0689">Ribosomal protein</keyword>
<dbReference type="AlphaFoldDB" id="A0A0P6XNE4"/>
<dbReference type="InterPro" id="IPR014717">
    <property type="entry name" value="Transl_elong_EF1B/ribsomal_bS6"/>
</dbReference>
<keyword evidence="6" id="KW-1185">Reference proteome</keyword>
<name>A0A0P6XNE4_9CHLR</name>
<keyword evidence="4" id="KW-0699">rRNA-binding</keyword>
<proteinExistence type="inferred from homology"/>
<evidence type="ECO:0000256" key="3">
    <source>
        <dbReference type="ARBA" id="ARBA00035294"/>
    </source>
</evidence>
<evidence type="ECO:0000256" key="1">
    <source>
        <dbReference type="ARBA" id="ARBA00009512"/>
    </source>
</evidence>
<accession>A0A0P6XNE4</accession>
<sequence>MFHVGENIVRAYEMMTVLRPDLGGEEELNTTIETIQGYIKAQGGEVASTEQGAPWGRRKLAYPIDDYTEGFYFLTHFSLNADRVTEVERHLKLAPQILRYLLIRDETKR</sequence>
<evidence type="ECO:0000256" key="4">
    <source>
        <dbReference type="HAMAP-Rule" id="MF_00360"/>
    </source>
</evidence>
<dbReference type="InterPro" id="IPR035980">
    <property type="entry name" value="Ribosomal_bS6_sf"/>
</dbReference>
<dbReference type="GO" id="GO:0006412">
    <property type="term" value="P:translation"/>
    <property type="evidence" value="ECO:0007669"/>
    <property type="project" value="UniProtKB-UniRule"/>
</dbReference>
<dbReference type="PANTHER" id="PTHR21011:SF1">
    <property type="entry name" value="SMALL RIBOSOMAL SUBUNIT PROTEIN BS6M"/>
    <property type="match status" value="1"/>
</dbReference>
<reference evidence="5 6" key="1">
    <citation type="submission" date="2015-07" db="EMBL/GenBank/DDBJ databases">
        <title>Whole genome sequence of Herpetosiphon geysericola DSM 7119.</title>
        <authorList>
            <person name="Hemp J."/>
            <person name="Ward L.M."/>
            <person name="Pace L.A."/>
            <person name="Fischer W.W."/>
        </authorList>
    </citation>
    <scope>NUCLEOTIDE SEQUENCE [LARGE SCALE GENOMIC DNA]</scope>
    <source>
        <strain evidence="5 6">DSM 7119</strain>
    </source>
</reference>
<comment type="function">
    <text evidence="2 4">Binds together with bS18 to 16S ribosomal RNA.</text>
</comment>
<evidence type="ECO:0000313" key="5">
    <source>
        <dbReference type="EMBL" id="KPL81311.1"/>
    </source>
</evidence>
<gene>
    <name evidence="4" type="primary">rpsF</name>
    <name evidence="5" type="ORF">SE18_21835</name>
</gene>
<dbReference type="CDD" id="cd00473">
    <property type="entry name" value="bS6"/>
    <property type="match status" value="1"/>
</dbReference>
<dbReference type="Gene3D" id="3.30.70.60">
    <property type="match status" value="1"/>
</dbReference>
<organism evidence="5 6">
    <name type="scientific">Herpetosiphon geysericola</name>
    <dbReference type="NCBI Taxonomy" id="70996"/>
    <lineage>
        <taxon>Bacteria</taxon>
        <taxon>Bacillati</taxon>
        <taxon>Chloroflexota</taxon>
        <taxon>Chloroflexia</taxon>
        <taxon>Herpetosiphonales</taxon>
        <taxon>Herpetosiphonaceae</taxon>
        <taxon>Herpetosiphon</taxon>
    </lineage>
</organism>
<protein>
    <recommendedName>
        <fullName evidence="3 4">Small ribosomal subunit protein bS6</fullName>
    </recommendedName>
</protein>
<dbReference type="PATRIC" id="fig|70996.4.peg.2183"/>
<dbReference type="HAMAP" id="MF_00360">
    <property type="entry name" value="Ribosomal_bS6"/>
    <property type="match status" value="1"/>
</dbReference>
<evidence type="ECO:0000313" key="6">
    <source>
        <dbReference type="Proteomes" id="UP000050277"/>
    </source>
</evidence>
<evidence type="ECO:0000256" key="2">
    <source>
        <dbReference type="ARBA" id="ARBA00035104"/>
    </source>
</evidence>
<dbReference type="EMBL" id="LGKP01000035">
    <property type="protein sequence ID" value="KPL81311.1"/>
    <property type="molecule type" value="Genomic_DNA"/>
</dbReference>
<dbReference type="Proteomes" id="UP000050277">
    <property type="component" value="Unassembled WGS sequence"/>
</dbReference>
<dbReference type="GO" id="GO:0005840">
    <property type="term" value="C:ribosome"/>
    <property type="evidence" value="ECO:0007669"/>
    <property type="project" value="UniProtKB-KW"/>
</dbReference>
<dbReference type="InterPro" id="IPR000529">
    <property type="entry name" value="Ribosomal_bS6"/>
</dbReference>
<comment type="caution">
    <text evidence="5">The sequence shown here is derived from an EMBL/GenBank/DDBJ whole genome shotgun (WGS) entry which is preliminary data.</text>
</comment>
<keyword evidence="4" id="KW-0694">RNA-binding</keyword>
<dbReference type="InterPro" id="IPR020814">
    <property type="entry name" value="Ribosomal_S6_plastid/chlpt"/>
</dbReference>
<dbReference type="GO" id="GO:0070181">
    <property type="term" value="F:small ribosomal subunit rRNA binding"/>
    <property type="evidence" value="ECO:0007669"/>
    <property type="project" value="TreeGrafter"/>
</dbReference>
<comment type="similarity">
    <text evidence="1 4">Belongs to the bacterial ribosomal protein bS6 family.</text>
</comment>
<dbReference type="STRING" id="70996.SE18_21835"/>
<dbReference type="PANTHER" id="PTHR21011">
    <property type="entry name" value="MITOCHONDRIAL 28S RIBOSOMAL PROTEIN S6"/>
    <property type="match status" value="1"/>
</dbReference>
<dbReference type="SUPFAM" id="SSF54995">
    <property type="entry name" value="Ribosomal protein S6"/>
    <property type="match status" value="1"/>
</dbReference>
<dbReference type="GO" id="GO:0003735">
    <property type="term" value="F:structural constituent of ribosome"/>
    <property type="evidence" value="ECO:0007669"/>
    <property type="project" value="InterPro"/>
</dbReference>
<dbReference type="GO" id="GO:1990904">
    <property type="term" value="C:ribonucleoprotein complex"/>
    <property type="evidence" value="ECO:0007669"/>
    <property type="project" value="UniProtKB-KW"/>
</dbReference>